<dbReference type="EMBL" id="JAMZIH010003034">
    <property type="protein sequence ID" value="KAJ1677070.1"/>
    <property type="molecule type" value="Genomic_DNA"/>
</dbReference>
<protein>
    <submittedName>
        <fullName evidence="1">Uncharacterized protein</fullName>
    </submittedName>
</protein>
<name>A0ACC1HM37_9FUNG</name>
<reference evidence="1" key="1">
    <citation type="submission" date="2022-06" db="EMBL/GenBank/DDBJ databases">
        <title>Phylogenomic reconstructions and comparative analyses of Kickxellomycotina fungi.</title>
        <authorList>
            <person name="Reynolds N.K."/>
            <person name="Stajich J.E."/>
            <person name="Barry K."/>
            <person name="Grigoriev I.V."/>
            <person name="Crous P."/>
            <person name="Smith M.E."/>
        </authorList>
    </citation>
    <scope>NUCLEOTIDE SEQUENCE</scope>
    <source>
        <strain evidence="1">RSA 2271</strain>
    </source>
</reference>
<evidence type="ECO:0000313" key="1">
    <source>
        <dbReference type="EMBL" id="KAJ1677070.1"/>
    </source>
</evidence>
<keyword evidence="2" id="KW-1185">Reference proteome</keyword>
<organism evidence="1 2">
    <name type="scientific">Spiromyces aspiralis</name>
    <dbReference type="NCBI Taxonomy" id="68401"/>
    <lineage>
        <taxon>Eukaryota</taxon>
        <taxon>Fungi</taxon>
        <taxon>Fungi incertae sedis</taxon>
        <taxon>Zoopagomycota</taxon>
        <taxon>Kickxellomycotina</taxon>
        <taxon>Kickxellomycetes</taxon>
        <taxon>Kickxellales</taxon>
        <taxon>Kickxellaceae</taxon>
        <taxon>Spiromyces</taxon>
    </lineage>
</organism>
<comment type="caution">
    <text evidence="1">The sequence shown here is derived from an EMBL/GenBank/DDBJ whole genome shotgun (WGS) entry which is preliminary data.</text>
</comment>
<sequence>MTIVIVALLQGKSKQEWAEAVKQSLETVPITPKDPKQDATPDEAEVSFGIDRSQKFGFSASESDSDHDEAEGMGRNSKIIRIGDYQVLTFDRKNTGRVIEEYDYEDEDEDEVEEDISSDDSSGNVIKKNVVKEAKHAGQQAHAIVADIKSPDDSENPKELLSTPASINTSAD</sequence>
<proteinExistence type="predicted"/>
<evidence type="ECO:0000313" key="2">
    <source>
        <dbReference type="Proteomes" id="UP001145114"/>
    </source>
</evidence>
<accession>A0ACC1HM37</accession>
<gene>
    <name evidence="1" type="ORF">EV182_006941</name>
</gene>
<dbReference type="Proteomes" id="UP001145114">
    <property type="component" value="Unassembled WGS sequence"/>
</dbReference>